<evidence type="ECO:0000313" key="3">
    <source>
        <dbReference type="Proteomes" id="UP000639859"/>
    </source>
</evidence>
<dbReference type="SUPFAM" id="SSF55729">
    <property type="entry name" value="Acyl-CoA N-acyltransferases (Nat)"/>
    <property type="match status" value="1"/>
</dbReference>
<accession>A0ABS0T124</accession>
<name>A0ABS0T124_9CAUL</name>
<proteinExistence type="predicted"/>
<gene>
    <name evidence="2" type="ORF">I4Q42_18060</name>
</gene>
<evidence type="ECO:0000259" key="1">
    <source>
        <dbReference type="PROSITE" id="PS51186"/>
    </source>
</evidence>
<dbReference type="EMBL" id="JADWOX010000014">
    <property type="protein sequence ID" value="MBI1685578.1"/>
    <property type="molecule type" value="Genomic_DNA"/>
</dbReference>
<comment type="caution">
    <text evidence="2">The sequence shown here is derived from an EMBL/GenBank/DDBJ whole genome shotgun (WGS) entry which is preliminary data.</text>
</comment>
<dbReference type="Proteomes" id="UP000639859">
    <property type="component" value="Unassembled WGS sequence"/>
</dbReference>
<dbReference type="InterPro" id="IPR039968">
    <property type="entry name" value="BcerS-like"/>
</dbReference>
<dbReference type="RefSeq" id="WP_198577486.1">
    <property type="nucleotide sequence ID" value="NZ_JADWOX010000014.1"/>
</dbReference>
<dbReference type="PROSITE" id="PS51186">
    <property type="entry name" value="GNAT"/>
    <property type="match status" value="1"/>
</dbReference>
<protein>
    <submittedName>
        <fullName evidence="2">GNAT family N-acetyltransferase</fullName>
    </submittedName>
</protein>
<keyword evidence="3" id="KW-1185">Reference proteome</keyword>
<dbReference type="PANTHER" id="PTHR41368:SF1">
    <property type="entry name" value="PROTEIN YGHO"/>
    <property type="match status" value="1"/>
</dbReference>
<evidence type="ECO:0000313" key="2">
    <source>
        <dbReference type="EMBL" id="MBI1685578.1"/>
    </source>
</evidence>
<sequence length="371" mass="41788">MSITLRERDLTGFFQVPFEVYPADSPYVSPMLADLQRYLDPALNPLMRDGGGQLTYFTAYRDHRPIGRLVVHTHPASNARHGTRRCQFGFFDCADDVEAARALFDAAEAFARDQGCDELAGSFNLTAMQQSGVLTGGFDETPYTDMIWGPAYLPDLLRDCGLGPTFPMSTFEFEVGPGTADSLLGDRQRAILDGDGWTWAPIDRRHFKARFEEARQCLNDGFADNPMFVPLSPAEFDFQAGEMMWFIDPRIACLVRYKGEPAGVIICIPDLNPFQKATRGRIGLMTLVHFLKARLRRRRAVIIFYSVKQALHGRGVNGAMLHRVIKALYAGGYRRCGVTWVSDQNQASLRQMEKLGARRLHRLHLFRKALA</sequence>
<feature type="domain" description="N-acetyltransferase" evidence="1">
    <location>
        <begin position="209"/>
        <end position="371"/>
    </location>
</feature>
<dbReference type="InterPro" id="IPR000182">
    <property type="entry name" value="GNAT_dom"/>
</dbReference>
<dbReference type="PANTHER" id="PTHR41368">
    <property type="entry name" value="PROTEIN YGHO"/>
    <property type="match status" value="1"/>
</dbReference>
<reference evidence="2 3" key="1">
    <citation type="submission" date="2020-11" db="EMBL/GenBank/DDBJ databases">
        <title>genome sequence of strain KACC 18849.</title>
        <authorList>
            <person name="Gao J."/>
            <person name="Zhang X."/>
        </authorList>
    </citation>
    <scope>NUCLEOTIDE SEQUENCE [LARGE SCALE GENOMIC DNA]</scope>
    <source>
        <strain evidence="2 3">KACC 18849</strain>
    </source>
</reference>
<dbReference type="Gene3D" id="3.40.630.30">
    <property type="match status" value="1"/>
</dbReference>
<dbReference type="Pfam" id="PF00583">
    <property type="entry name" value="Acetyltransf_1"/>
    <property type="match status" value="1"/>
</dbReference>
<organism evidence="2 3">
    <name type="scientific">Caulobacter hibisci</name>
    <dbReference type="NCBI Taxonomy" id="2035993"/>
    <lineage>
        <taxon>Bacteria</taxon>
        <taxon>Pseudomonadati</taxon>
        <taxon>Pseudomonadota</taxon>
        <taxon>Alphaproteobacteria</taxon>
        <taxon>Caulobacterales</taxon>
        <taxon>Caulobacteraceae</taxon>
        <taxon>Caulobacter</taxon>
    </lineage>
</organism>
<dbReference type="InterPro" id="IPR016181">
    <property type="entry name" value="Acyl_CoA_acyltransferase"/>
</dbReference>